<feature type="region of interest" description="Disordered" evidence="1">
    <location>
        <begin position="35"/>
        <end position="183"/>
    </location>
</feature>
<dbReference type="Proteomes" id="UP000178450">
    <property type="component" value="Unassembled WGS sequence"/>
</dbReference>
<comment type="caution">
    <text evidence="2">The sequence shown here is derived from an EMBL/GenBank/DDBJ whole genome shotgun (WGS) entry which is preliminary data.</text>
</comment>
<name>A0A1F7KAM9_9BACT</name>
<accession>A0A1F7KAM9</accession>
<feature type="compositionally biased region" description="Basic and acidic residues" evidence="1">
    <location>
        <begin position="173"/>
        <end position="183"/>
    </location>
</feature>
<dbReference type="AlphaFoldDB" id="A0A1F7KAM9"/>
<dbReference type="EMBL" id="MGBG01000013">
    <property type="protein sequence ID" value="OGK64919.1"/>
    <property type="molecule type" value="Genomic_DNA"/>
</dbReference>
<evidence type="ECO:0000313" key="2">
    <source>
        <dbReference type="EMBL" id="OGK64919.1"/>
    </source>
</evidence>
<proteinExistence type="predicted"/>
<feature type="compositionally biased region" description="Basic and acidic residues" evidence="1">
    <location>
        <begin position="44"/>
        <end position="69"/>
    </location>
</feature>
<feature type="compositionally biased region" description="Polar residues" evidence="1">
    <location>
        <begin position="101"/>
        <end position="111"/>
    </location>
</feature>
<sequence>MAFFKKPKSDSAVRNQLKNLAREIGIETVRELKETGKELIGMRPEVKSPSKTPDKDWADEWLKNKDPDKPPVSNKIGEFSSINPKQQLEKNDQQELRQVQAKLSQLFSQSKDQSEQAKPIYDQSWKERQEKQQQQSQQRQAAPALGATGSARARGDWRHGAKRKRQPTPQELNRTEFRGSKGQ</sequence>
<protein>
    <submittedName>
        <fullName evidence="2">Uncharacterized protein</fullName>
    </submittedName>
</protein>
<gene>
    <name evidence="2" type="ORF">A2209_04450</name>
</gene>
<reference evidence="2 3" key="1">
    <citation type="journal article" date="2016" name="Nat. Commun.">
        <title>Thousands of microbial genomes shed light on interconnected biogeochemical processes in an aquifer system.</title>
        <authorList>
            <person name="Anantharaman K."/>
            <person name="Brown C.T."/>
            <person name="Hug L.A."/>
            <person name="Sharon I."/>
            <person name="Castelle C.J."/>
            <person name="Probst A.J."/>
            <person name="Thomas B.C."/>
            <person name="Singh A."/>
            <person name="Wilkins M.J."/>
            <person name="Karaoz U."/>
            <person name="Brodie E.L."/>
            <person name="Williams K.H."/>
            <person name="Hubbard S.S."/>
            <person name="Banfield J.F."/>
        </authorList>
    </citation>
    <scope>NUCLEOTIDE SEQUENCE [LARGE SCALE GENOMIC DNA]</scope>
</reference>
<evidence type="ECO:0000256" key="1">
    <source>
        <dbReference type="SAM" id="MobiDB-lite"/>
    </source>
</evidence>
<organism evidence="2 3">
    <name type="scientific">Candidatus Roizmanbacteria bacterium RIFOXYA1_FULL_41_12</name>
    <dbReference type="NCBI Taxonomy" id="1802082"/>
    <lineage>
        <taxon>Bacteria</taxon>
        <taxon>Candidatus Roizmaniibacteriota</taxon>
    </lineage>
</organism>
<evidence type="ECO:0000313" key="3">
    <source>
        <dbReference type="Proteomes" id="UP000178450"/>
    </source>
</evidence>